<evidence type="ECO:0000256" key="1">
    <source>
        <dbReference type="ARBA" id="ARBA00004418"/>
    </source>
</evidence>
<dbReference type="SUPFAM" id="SSF53850">
    <property type="entry name" value="Periplasmic binding protein-like II"/>
    <property type="match status" value="1"/>
</dbReference>
<evidence type="ECO:0000313" key="6">
    <source>
        <dbReference type="EMBL" id="CPR19085.1"/>
    </source>
</evidence>
<dbReference type="OrthoDB" id="9134331at2"/>
<feature type="domain" description="SsuA/THI5-like" evidence="5">
    <location>
        <begin position="46"/>
        <end position="253"/>
    </location>
</feature>
<keyword evidence="7" id="KW-1185">Reference proteome</keyword>
<dbReference type="PANTHER" id="PTHR30024">
    <property type="entry name" value="ALIPHATIC SULFONATES-BINDING PROTEIN-RELATED"/>
    <property type="match status" value="1"/>
</dbReference>
<dbReference type="PANTHER" id="PTHR30024:SF47">
    <property type="entry name" value="TAURINE-BINDING PERIPLASMIC PROTEIN"/>
    <property type="match status" value="1"/>
</dbReference>
<comment type="subcellular location">
    <subcellularLocation>
        <location evidence="1">Periplasm</location>
    </subcellularLocation>
</comment>
<evidence type="ECO:0000259" key="5">
    <source>
        <dbReference type="Pfam" id="PF09084"/>
    </source>
</evidence>
<evidence type="ECO:0000256" key="3">
    <source>
        <dbReference type="ARBA" id="ARBA00022729"/>
    </source>
</evidence>
<dbReference type="Gene3D" id="3.40.190.10">
    <property type="entry name" value="Periplasmic binding protein-like II"/>
    <property type="match status" value="3"/>
</dbReference>
<evidence type="ECO:0000256" key="4">
    <source>
        <dbReference type="SAM" id="SignalP"/>
    </source>
</evidence>
<evidence type="ECO:0000313" key="7">
    <source>
        <dbReference type="Proteomes" id="UP000044377"/>
    </source>
</evidence>
<keyword evidence="3 4" id="KW-0732">Signal</keyword>
<dbReference type="AlphaFoldDB" id="A0A0G4JZI4"/>
<gene>
    <name evidence="6" type="ORF">BN1221_03571c</name>
</gene>
<feature type="signal peptide" evidence="4">
    <location>
        <begin position="1"/>
        <end position="17"/>
    </location>
</feature>
<organism evidence="6 7">
    <name type="scientific">Brenneria goodwinii</name>
    <dbReference type="NCBI Taxonomy" id="1109412"/>
    <lineage>
        <taxon>Bacteria</taxon>
        <taxon>Pseudomonadati</taxon>
        <taxon>Pseudomonadota</taxon>
        <taxon>Gammaproteobacteria</taxon>
        <taxon>Enterobacterales</taxon>
        <taxon>Pectobacteriaceae</taxon>
        <taxon>Brenneria</taxon>
    </lineage>
</organism>
<feature type="chain" id="PRO_5005194237" evidence="4">
    <location>
        <begin position="18"/>
        <end position="330"/>
    </location>
</feature>
<name>A0A0G4JZI4_9GAMM</name>
<dbReference type="EMBL" id="CGIG01000001">
    <property type="protein sequence ID" value="CPR19085.1"/>
    <property type="molecule type" value="Genomic_DNA"/>
</dbReference>
<dbReference type="STRING" id="1109412.BN1221_03571c"/>
<dbReference type="GO" id="GO:0042597">
    <property type="term" value="C:periplasmic space"/>
    <property type="evidence" value="ECO:0007669"/>
    <property type="project" value="UniProtKB-SubCell"/>
</dbReference>
<evidence type="ECO:0000256" key="2">
    <source>
        <dbReference type="ARBA" id="ARBA00010742"/>
    </source>
</evidence>
<proteinExistence type="inferred from homology"/>
<dbReference type="InterPro" id="IPR015168">
    <property type="entry name" value="SsuA/THI5"/>
</dbReference>
<comment type="similarity">
    <text evidence="2">Belongs to the bacterial solute-binding protein SsuA/TauA family.</text>
</comment>
<accession>A0A0G4JZI4</accession>
<dbReference type="RefSeq" id="WP_048638411.1">
    <property type="nucleotide sequence ID" value="NZ_CGIG01000001.1"/>
</dbReference>
<dbReference type="Proteomes" id="UP000044377">
    <property type="component" value="Unassembled WGS sequence"/>
</dbReference>
<protein>
    <submittedName>
        <fullName evidence="6">ABC-type nitrate/sulfonate/bicarbonate transport systems, periplasmic components</fullName>
    </submittedName>
</protein>
<sequence>MKNIITAALLVAGTLFAQNIAAAEKVRIGYWTSGVSLGYGAVLESTDFLARHGIDAEFIHFPDVNAPVKALASGSIDLAFGAPLAGILSTAAEGVPVKIFAATQPADVQFVAPADSPITQLSQLKGKKIGMSPAGSSVAVIAGAILAGNYDIKPADFSLVGGNESRLAQFLSQKQVDAAALRSVTIAQLDELHVKPLGSFADEWRKLTHSDAVPYIGIGAVRSDLIDKQPDTVARVIASLRDTLSWGQAHPDEVVKILQQKANLPQKDAEVYVSRWESMNRVSFEPADIDTLKLQHKVFVESGAITGQLSDDLFVTGPYQQAKSIQPLAQ</sequence>
<dbReference type="Pfam" id="PF09084">
    <property type="entry name" value="NMT1"/>
    <property type="match status" value="1"/>
</dbReference>
<reference evidence="7" key="1">
    <citation type="submission" date="2015-01" db="EMBL/GenBank/DDBJ databases">
        <authorList>
            <person name="Paterson Steve"/>
        </authorList>
    </citation>
    <scope>NUCLEOTIDE SEQUENCE [LARGE SCALE GENOMIC DNA]</scope>
    <source>
        <strain evidence="7">OBR1</strain>
    </source>
</reference>